<dbReference type="GO" id="GO:0003729">
    <property type="term" value="F:mRNA binding"/>
    <property type="evidence" value="ECO:0007669"/>
    <property type="project" value="TreeGrafter"/>
</dbReference>
<keyword evidence="8" id="KW-1185">Reference proteome</keyword>
<dbReference type="Proteomes" id="UP001229421">
    <property type="component" value="Unassembled WGS sequence"/>
</dbReference>
<evidence type="ECO:0000313" key="8">
    <source>
        <dbReference type="Proteomes" id="UP001229421"/>
    </source>
</evidence>
<evidence type="ECO:0000256" key="3">
    <source>
        <dbReference type="ARBA" id="ARBA00022884"/>
    </source>
</evidence>
<reference evidence="7" key="1">
    <citation type="journal article" date="2023" name="bioRxiv">
        <title>Improved chromosome-level genome assembly for marigold (Tagetes erecta).</title>
        <authorList>
            <person name="Jiang F."/>
            <person name="Yuan L."/>
            <person name="Wang S."/>
            <person name="Wang H."/>
            <person name="Xu D."/>
            <person name="Wang A."/>
            <person name="Fan W."/>
        </authorList>
    </citation>
    <scope>NUCLEOTIDE SEQUENCE</scope>
    <source>
        <strain evidence="7">WSJ</strain>
        <tissue evidence="7">Leaf</tissue>
    </source>
</reference>
<keyword evidence="3" id="KW-0694">RNA-binding</keyword>
<dbReference type="InterPro" id="IPR016024">
    <property type="entry name" value="ARM-type_fold"/>
</dbReference>
<keyword evidence="2" id="KW-0810">Translation regulation</keyword>
<feature type="repeat" description="Pumilio" evidence="4">
    <location>
        <begin position="319"/>
        <end position="354"/>
    </location>
</feature>
<dbReference type="PANTHER" id="PTHR12537">
    <property type="entry name" value="RNA BINDING PROTEIN PUMILIO-RELATED"/>
    <property type="match status" value="1"/>
</dbReference>
<dbReference type="InterPro" id="IPR011989">
    <property type="entry name" value="ARM-like"/>
</dbReference>
<dbReference type="Pfam" id="PF00806">
    <property type="entry name" value="PUF"/>
    <property type="match status" value="7"/>
</dbReference>
<dbReference type="GO" id="GO:0005737">
    <property type="term" value="C:cytoplasm"/>
    <property type="evidence" value="ECO:0007669"/>
    <property type="project" value="TreeGrafter"/>
</dbReference>
<dbReference type="PROSITE" id="PS50302">
    <property type="entry name" value="PUM"/>
    <property type="match status" value="3"/>
</dbReference>
<organism evidence="7 8">
    <name type="scientific">Tagetes erecta</name>
    <name type="common">African marigold</name>
    <dbReference type="NCBI Taxonomy" id="13708"/>
    <lineage>
        <taxon>Eukaryota</taxon>
        <taxon>Viridiplantae</taxon>
        <taxon>Streptophyta</taxon>
        <taxon>Embryophyta</taxon>
        <taxon>Tracheophyta</taxon>
        <taxon>Spermatophyta</taxon>
        <taxon>Magnoliopsida</taxon>
        <taxon>eudicotyledons</taxon>
        <taxon>Gunneridae</taxon>
        <taxon>Pentapetalae</taxon>
        <taxon>asterids</taxon>
        <taxon>campanulids</taxon>
        <taxon>Asterales</taxon>
        <taxon>Asteraceae</taxon>
        <taxon>Asteroideae</taxon>
        <taxon>Heliantheae alliance</taxon>
        <taxon>Tageteae</taxon>
        <taxon>Tagetes</taxon>
    </lineage>
</organism>
<feature type="domain" description="PUM-HD" evidence="6">
    <location>
        <begin position="150"/>
        <end position="470"/>
    </location>
</feature>
<dbReference type="SUPFAM" id="SSF48371">
    <property type="entry name" value="ARM repeat"/>
    <property type="match status" value="1"/>
</dbReference>
<sequence length="470" mass="52745">MYQHQSPPLSFPPSSPADLNSFQQQSANLPSSIDIDQTLYDSFSALNLSPADDHRRRTTFSPPCTNFTHRGEGFSFNSLETNSRAQNSVNHNQGFYSGVGQTTIRTVDPFVVHQRASSSSFDHRFDFDFRSYLLAKERLFNNSNNLYMNQSHGVVSKLQNDLFLRVMSLHDLKGWVCFLAKDQDGCKVLQSKFESPTKDEIDLVFSEVMGSIADLMKDQHGNYIIQKLVCVCDDDQKALIVHELTERSVDIVLVCMSVYGTRAVQKLLENLNCRSLIMKVIRALHRCAAQLAVDPNGHHVVQFCVLHFDSDFNQPILNQIADNCFKVATDKSGCCVLQTCVEHARGAVRNRLVAEIMVNALQIAEDPFGFASQNLCININFYNYVLQHMVGLQSPELTSLLVSQLQGHFAYLSQNKYASNVVERCLTESELDISTKIILELVESPIAPSLLVDPYGNFVIQSALKVSRVS</sequence>
<keyword evidence="1" id="KW-0677">Repeat</keyword>
<protein>
    <recommendedName>
        <fullName evidence="6">PUM-HD domain-containing protein</fullName>
    </recommendedName>
</protein>
<evidence type="ECO:0000256" key="5">
    <source>
        <dbReference type="SAM" id="MobiDB-lite"/>
    </source>
</evidence>
<feature type="region of interest" description="Disordered" evidence="5">
    <location>
        <begin position="1"/>
        <end position="22"/>
    </location>
</feature>
<evidence type="ECO:0000256" key="4">
    <source>
        <dbReference type="PROSITE-ProRule" id="PRU00317"/>
    </source>
</evidence>
<dbReference type="PROSITE" id="PS50303">
    <property type="entry name" value="PUM_HD"/>
    <property type="match status" value="1"/>
</dbReference>
<dbReference type="SMART" id="SM00025">
    <property type="entry name" value="Pumilio"/>
    <property type="match status" value="7"/>
</dbReference>
<feature type="repeat" description="Pumilio" evidence="4">
    <location>
        <begin position="207"/>
        <end position="242"/>
    </location>
</feature>
<proteinExistence type="predicted"/>
<dbReference type="GO" id="GO:0006417">
    <property type="term" value="P:regulation of translation"/>
    <property type="evidence" value="ECO:0007669"/>
    <property type="project" value="UniProtKB-KW"/>
</dbReference>
<dbReference type="InterPro" id="IPR001313">
    <property type="entry name" value="Pumilio_RNA-bd_rpt"/>
</dbReference>
<dbReference type="Gene3D" id="1.25.10.10">
    <property type="entry name" value="Leucine-rich Repeat Variant"/>
    <property type="match status" value="1"/>
</dbReference>
<dbReference type="EMBL" id="JAUHHV010000002">
    <property type="protein sequence ID" value="KAK1433447.1"/>
    <property type="molecule type" value="Genomic_DNA"/>
</dbReference>
<evidence type="ECO:0000313" key="7">
    <source>
        <dbReference type="EMBL" id="KAK1433447.1"/>
    </source>
</evidence>
<gene>
    <name evidence="7" type="ORF">QVD17_10357</name>
</gene>
<dbReference type="AlphaFoldDB" id="A0AAD8L2A5"/>
<dbReference type="PANTHER" id="PTHR12537:SF193">
    <property type="entry name" value="ARMADILLO-LIKE HELICAL, PUMILIO DOMAIN-CONTAINING PROTEIN"/>
    <property type="match status" value="1"/>
</dbReference>
<feature type="repeat" description="Pumilio" evidence="4">
    <location>
        <begin position="404"/>
        <end position="440"/>
    </location>
</feature>
<evidence type="ECO:0000256" key="1">
    <source>
        <dbReference type="ARBA" id="ARBA00022737"/>
    </source>
</evidence>
<evidence type="ECO:0000256" key="2">
    <source>
        <dbReference type="ARBA" id="ARBA00022845"/>
    </source>
</evidence>
<evidence type="ECO:0000259" key="6">
    <source>
        <dbReference type="PROSITE" id="PS50303"/>
    </source>
</evidence>
<dbReference type="InterPro" id="IPR033133">
    <property type="entry name" value="PUM-HD"/>
</dbReference>
<comment type="caution">
    <text evidence="7">The sequence shown here is derived from an EMBL/GenBank/DDBJ whole genome shotgun (WGS) entry which is preliminary data.</text>
</comment>
<name>A0AAD8L2A5_TARER</name>
<accession>A0AAD8L2A5</accession>